<protein>
    <submittedName>
        <fullName evidence="1">Uncharacterized protein</fullName>
    </submittedName>
</protein>
<keyword evidence="2" id="KW-1185">Reference proteome</keyword>
<sequence length="81" mass="8887">MAYLTSPSIIEREERVRERTLTSYSLLGCVERKREDGRLGASGGSGGAVRAVNAGTVVPNTRQRQSGGIRLLPFLEEYICM</sequence>
<gene>
    <name evidence="1" type="ORF">L1049_007011</name>
</gene>
<name>A0AAP0RGL0_LIQFO</name>
<reference evidence="1 2" key="1">
    <citation type="journal article" date="2024" name="Plant J.">
        <title>Genome sequences and population genomics reveal climatic adaptation and genomic divergence between two closely related sweetgum species.</title>
        <authorList>
            <person name="Xu W.Q."/>
            <person name="Ren C.Q."/>
            <person name="Zhang X.Y."/>
            <person name="Comes H.P."/>
            <person name="Liu X.H."/>
            <person name="Li Y.G."/>
            <person name="Kettle C.J."/>
            <person name="Jalonen R."/>
            <person name="Gaisberger H."/>
            <person name="Ma Y.Z."/>
            <person name="Qiu Y.X."/>
        </authorList>
    </citation>
    <scope>NUCLEOTIDE SEQUENCE [LARGE SCALE GENOMIC DNA]</scope>
    <source>
        <strain evidence="1">Hangzhou</strain>
    </source>
</reference>
<accession>A0AAP0RGL0</accession>
<dbReference type="EMBL" id="JBBPBK010000010">
    <property type="protein sequence ID" value="KAK9277467.1"/>
    <property type="molecule type" value="Genomic_DNA"/>
</dbReference>
<dbReference type="AlphaFoldDB" id="A0AAP0RGL0"/>
<evidence type="ECO:0000313" key="2">
    <source>
        <dbReference type="Proteomes" id="UP001415857"/>
    </source>
</evidence>
<proteinExistence type="predicted"/>
<evidence type="ECO:0000313" key="1">
    <source>
        <dbReference type="EMBL" id="KAK9277467.1"/>
    </source>
</evidence>
<dbReference type="Proteomes" id="UP001415857">
    <property type="component" value="Unassembled WGS sequence"/>
</dbReference>
<comment type="caution">
    <text evidence="1">The sequence shown here is derived from an EMBL/GenBank/DDBJ whole genome shotgun (WGS) entry which is preliminary data.</text>
</comment>
<organism evidence="1 2">
    <name type="scientific">Liquidambar formosana</name>
    <name type="common">Formosan gum</name>
    <dbReference type="NCBI Taxonomy" id="63359"/>
    <lineage>
        <taxon>Eukaryota</taxon>
        <taxon>Viridiplantae</taxon>
        <taxon>Streptophyta</taxon>
        <taxon>Embryophyta</taxon>
        <taxon>Tracheophyta</taxon>
        <taxon>Spermatophyta</taxon>
        <taxon>Magnoliopsida</taxon>
        <taxon>eudicotyledons</taxon>
        <taxon>Gunneridae</taxon>
        <taxon>Pentapetalae</taxon>
        <taxon>Saxifragales</taxon>
        <taxon>Altingiaceae</taxon>
        <taxon>Liquidambar</taxon>
    </lineage>
</organism>